<keyword evidence="3 5" id="KW-1133">Transmembrane helix</keyword>
<organism evidence="7 8">
    <name type="scientific">secondary endosymbiont of Heteropsylla cubana</name>
    <dbReference type="NCBI Taxonomy" id="134287"/>
    <lineage>
        <taxon>Bacteria</taxon>
        <taxon>Pseudomonadati</taxon>
        <taxon>Pseudomonadota</taxon>
        <taxon>Gammaproteobacteria</taxon>
        <taxon>Enterobacterales</taxon>
        <taxon>Enterobacteriaceae</taxon>
        <taxon>aphid secondary symbionts</taxon>
    </lineage>
</organism>
<feature type="transmembrane region" description="Helical" evidence="5">
    <location>
        <begin position="7"/>
        <end position="26"/>
    </location>
</feature>
<dbReference type="PATRIC" id="fig|134287.3.peg.93"/>
<dbReference type="GO" id="GO:0097347">
    <property type="term" value="C:TAM protein secretion complex"/>
    <property type="evidence" value="ECO:0007669"/>
    <property type="project" value="TreeGrafter"/>
</dbReference>
<dbReference type="KEGG" id="sehc:A35E_00102"/>
<dbReference type="PANTHER" id="PTHR36985:SF1">
    <property type="entry name" value="TRANSLOCATION AND ASSEMBLY MODULE SUBUNIT TAMB"/>
    <property type="match status" value="1"/>
</dbReference>
<evidence type="ECO:0000256" key="5">
    <source>
        <dbReference type="SAM" id="Phobius"/>
    </source>
</evidence>
<dbReference type="EMBL" id="CP003547">
    <property type="protein sequence ID" value="AFP85418.1"/>
    <property type="molecule type" value="Genomic_DNA"/>
</dbReference>
<accession>J3YSW6</accession>
<evidence type="ECO:0000256" key="3">
    <source>
        <dbReference type="ARBA" id="ARBA00022989"/>
    </source>
</evidence>
<name>J3YSW6_9ENTR</name>
<dbReference type="GO" id="GO:0005886">
    <property type="term" value="C:plasma membrane"/>
    <property type="evidence" value="ECO:0007669"/>
    <property type="project" value="InterPro"/>
</dbReference>
<dbReference type="AlphaFoldDB" id="J3YSW6"/>
<evidence type="ECO:0000259" key="6">
    <source>
        <dbReference type="Pfam" id="PF04357"/>
    </source>
</evidence>
<feature type="domain" description="Translocation and assembly module TamB C-terminal" evidence="6">
    <location>
        <begin position="937"/>
        <end position="1275"/>
    </location>
</feature>
<dbReference type="PANTHER" id="PTHR36985">
    <property type="entry name" value="TRANSLOCATION AND ASSEMBLY MODULE SUBUNIT TAMB"/>
    <property type="match status" value="1"/>
</dbReference>
<evidence type="ECO:0000313" key="7">
    <source>
        <dbReference type="EMBL" id="AFP85418.1"/>
    </source>
</evidence>
<dbReference type="Proteomes" id="UP000003937">
    <property type="component" value="Chromosome"/>
</dbReference>
<keyword evidence="8" id="KW-1185">Reference proteome</keyword>
<dbReference type="Pfam" id="PF04357">
    <property type="entry name" value="TamB"/>
    <property type="match status" value="1"/>
</dbReference>
<evidence type="ECO:0000256" key="4">
    <source>
        <dbReference type="ARBA" id="ARBA00023136"/>
    </source>
</evidence>
<evidence type="ECO:0000313" key="8">
    <source>
        <dbReference type="Proteomes" id="UP000003937"/>
    </source>
</evidence>
<keyword evidence="2 5" id="KW-0812">Transmembrane</keyword>
<dbReference type="HOGENOM" id="CLU_002338_0_1_6"/>
<keyword evidence="4 5" id="KW-0472">Membrane</keyword>
<proteinExistence type="predicted"/>
<comment type="subcellular location">
    <subcellularLocation>
        <location evidence="1">Membrane</location>
        <topology evidence="1">Single-pass membrane protein</topology>
    </subcellularLocation>
</comment>
<sequence precursor="true">MRIFKKIFFYILFLIIMTFSVLVYLISTTDGLHLLINGVKKWVPGLEIGSFSGNWRNLTIQQLRYQMPGITLFAEKCHLKLNSSYFRQNKLSINNLLLEDVIVNLDMKKINSLTFSHIHNKKILSIIKQVPLERLIIKNIQVHTDNIHFALKKITTGLSFEDKKLIVHPTHISSFLITIPPTIQAFLKKSFLNDFIRNNIYNKENKYKLQKLALHSKETLSEKLNACFSKPLLSSLPSFTLPCNIILENIDIENIFLIRESSDLTINQLRIQGNIYDQNAELTLLNIDSSLGLISASGHISLKGQWPVTITLKVALKNLDLVDEKIKLTINGNLRDELHAEITLSGPLTAHVSLKAQLMKIGTPFILTCSSQSLQWPLIGNAEHQLHNLKLDLAGKPQNYRFALTAAFSGKNLPTTNIRMHATGNTNSFELSNLNISSLLGEIDLSIAINWLHTFKWHSKILFSGINPNHQWPNWPEKIGGKITSKGIINNDRWKLAFPELELYTQTPHHMLTLKGSIQTNSDNHWKIPQLILLTETNKLIITGKLSHEFSLNTIFDAPLLHSYFPGLEGQLRGNIRLRGNIQSPQLLINIKANTLKFKQFSLSHIVLNGSFLLNDIFQGNLNLAMDQLKHGTTLLISKFILNAFGNEKQHTLKIAINTEYLADQFQLKGSFDRKSGYWSSTINHNCFNVHLCKSPLQRSITLDHLTDNQNLIVRPHCFLHNMHVQLYIGNNINILNKKHTIDILDHFDFPILKSLIFFNTKIKILFNYLTNRNWSQGRNISKHEFAITKNSTSFSDATNNKILSVLSCKSLIFYTSLDKQKTRLNWCLKIHNQGLLNGYIQLTELYRNQRLSGKINIKNLSLTIFNPLLSSHENITGLINATLQLGGNLNIPQLYGKLKLKHFVIKRNTIPFSMIDSQLLLEFNGNSSDLKGVISTNHGQIKLIGTANWQTMEDWYMRVHAQGKRIRITPLPTTYLDISPDLIFHIKQKVFHCKGKIDIPCGHIKMLDIKKNEISISKDQVLLDKNLQPLLNTTNTSLIPNNLNLVIHLGQDVNLDAFGLKSVLTGNLHIKKDIEEIGVNGCIDIPSGRFHAYGQDFIVNKGQLVFSGPLTQPYLNIEAIRNPDFTEDNITVGIKVSGVVDQLKIKVFTQPLTSHQEALSYLLLGQKINSPGSDSNIITSILISMGIMKGAKIINKVGKTLGVNNLEIDTQGFGNNTQLVVRGYLSPRLQIKYDIGIFDSLTTLTFRYCLISKLYLEALSGINQAINLLCKFEF</sequence>
<dbReference type="STRING" id="134287.A35E_00102"/>
<evidence type="ECO:0000256" key="1">
    <source>
        <dbReference type="ARBA" id="ARBA00004167"/>
    </source>
</evidence>
<gene>
    <name evidence="7" type="ORF">A35E_00102</name>
</gene>
<dbReference type="InterPro" id="IPR007452">
    <property type="entry name" value="TamB_C"/>
</dbReference>
<reference evidence="7 8" key="1">
    <citation type="journal article" date="2012" name="Mol. Biol. Evol.">
        <title>Genome reduction and co-evolution between the primary and secondary bacterial symbionts of psyllids.</title>
        <authorList>
            <person name="Sloan D.B."/>
            <person name="Moran N.A."/>
        </authorList>
    </citation>
    <scope>NUCLEOTIDE SEQUENCE [LARGE SCALE GENOMIC DNA]</scope>
    <source>
        <strain evidence="7">Hcub_S</strain>
    </source>
</reference>
<evidence type="ECO:0000256" key="2">
    <source>
        <dbReference type="ARBA" id="ARBA00022692"/>
    </source>
</evidence>
<dbReference type="GO" id="GO:0009306">
    <property type="term" value="P:protein secretion"/>
    <property type="evidence" value="ECO:0007669"/>
    <property type="project" value="InterPro"/>
</dbReference>
<protein>
    <recommendedName>
        <fullName evidence="6">Translocation and assembly module TamB C-terminal domain-containing protein</fullName>
    </recommendedName>
</protein>